<dbReference type="RefSeq" id="WP_083068584.1">
    <property type="nucleotide sequence ID" value="NZ_NBTM02000001.1"/>
</dbReference>
<feature type="domain" description="VOC" evidence="1">
    <location>
        <begin position="152"/>
        <end position="269"/>
    </location>
</feature>
<dbReference type="Gene3D" id="3.10.180.10">
    <property type="entry name" value="2,3-Dihydroxybiphenyl 1,2-Dioxygenase, domain 1"/>
    <property type="match status" value="2"/>
</dbReference>
<keyword evidence="2" id="KW-0223">Dioxygenase</keyword>
<keyword evidence="2" id="KW-0560">Oxidoreductase</keyword>
<dbReference type="EMBL" id="NBTM02000001">
    <property type="protein sequence ID" value="PNL91537.1"/>
    <property type="molecule type" value="Genomic_DNA"/>
</dbReference>
<dbReference type="Pfam" id="PF00903">
    <property type="entry name" value="Glyoxalase"/>
    <property type="match status" value="2"/>
</dbReference>
<protein>
    <submittedName>
        <fullName evidence="2">Ring-cleaving dioxygenase</fullName>
    </submittedName>
</protein>
<name>A0A2J9PMK2_9LACT</name>
<accession>A0A2J9PMK2</accession>
<dbReference type="AlphaFoldDB" id="A0A2J9PMK2"/>
<dbReference type="InterPro" id="IPR037523">
    <property type="entry name" value="VOC_core"/>
</dbReference>
<dbReference type="PANTHER" id="PTHR36110:SF2">
    <property type="entry name" value="RING-CLEAVING DIOXYGENASE MHQE-RELATED"/>
    <property type="match status" value="1"/>
</dbReference>
<comment type="caution">
    <text evidence="2">The sequence shown here is derived from an EMBL/GenBank/DDBJ whole genome shotgun (WGS) entry which is preliminary data.</text>
</comment>
<sequence length="308" mass="35111">MIEIIQKLHHISAIVGAPNQVLKFYRDILGLRLVKKTLNYDDPYTYHLYFGNNEADAGTIITFFPWENDRLGQLGDGQVATTSFAIPAGSLDFWANRLEAKGIQFARGSRFDNETILVKDFHNLNIELVEKDWGKANTYAVDDITPETAIQGFAGAVLYSHRPDHTVKLFDQVFGWHKVGEDDQYIRLQAPGKRKEWLDIRKTADSFGKMAIGTVHHIAFEVADEEVLNYWIEVAHQRGYHTSDIKNRDYFKSLYFRERGGILIELATAGPGFTWNETVEELGSQLFYPAKHEAIIDQIKAKLTPLGF</sequence>
<dbReference type="GO" id="GO:0051213">
    <property type="term" value="F:dioxygenase activity"/>
    <property type="evidence" value="ECO:0007669"/>
    <property type="project" value="UniProtKB-KW"/>
</dbReference>
<dbReference type="SUPFAM" id="SSF54593">
    <property type="entry name" value="Glyoxalase/Bleomycin resistance protein/Dihydroxybiphenyl dioxygenase"/>
    <property type="match status" value="1"/>
</dbReference>
<evidence type="ECO:0000313" key="2">
    <source>
        <dbReference type="EMBL" id="PNL91537.1"/>
    </source>
</evidence>
<dbReference type="PROSITE" id="PS51819">
    <property type="entry name" value="VOC"/>
    <property type="match status" value="2"/>
</dbReference>
<gene>
    <name evidence="2" type="ORF">A6J77_004600</name>
</gene>
<feature type="domain" description="VOC" evidence="1">
    <location>
        <begin position="7"/>
        <end position="131"/>
    </location>
</feature>
<dbReference type="PANTHER" id="PTHR36110">
    <property type="entry name" value="RING-CLEAVING DIOXYGENASE MHQE-RELATED"/>
    <property type="match status" value="1"/>
</dbReference>
<dbReference type="Proteomes" id="UP000192813">
    <property type="component" value="Unassembled WGS sequence"/>
</dbReference>
<evidence type="ECO:0000259" key="1">
    <source>
        <dbReference type="PROSITE" id="PS51819"/>
    </source>
</evidence>
<reference evidence="3" key="1">
    <citation type="submission" date="2017-12" db="EMBL/GenBank/DDBJ databases">
        <title>FDA dAtabase for Regulatory Grade micrObial Sequences (FDA-ARGOS): Supporting development and validation of Infectious Disease Dx tests.</title>
        <authorList>
            <person name="Hoffmann M."/>
            <person name="Allard M."/>
            <person name="Evans P."/>
            <person name="Brown E."/>
            <person name="Tallon L."/>
            <person name="Sadzewicz L."/>
            <person name="Sengamalay N."/>
            <person name="Ott S."/>
            <person name="Godinez A."/>
            <person name="Nagaraj S."/>
            <person name="Vavikolanu K."/>
            <person name="Aluvathingal J."/>
            <person name="Nadendla S."/>
            <person name="Sichtig H."/>
        </authorList>
    </citation>
    <scope>NUCLEOTIDE SEQUENCE [LARGE SCALE GENOMIC DNA]</scope>
    <source>
        <strain evidence="3">FDAARGOS_249</strain>
    </source>
</reference>
<evidence type="ECO:0000313" key="3">
    <source>
        <dbReference type="Proteomes" id="UP000192813"/>
    </source>
</evidence>
<proteinExistence type="predicted"/>
<dbReference type="InterPro" id="IPR004360">
    <property type="entry name" value="Glyas_Fos-R_dOase_dom"/>
</dbReference>
<organism evidence="2 3">
    <name type="scientific">Aerococcus viridans</name>
    <dbReference type="NCBI Taxonomy" id="1377"/>
    <lineage>
        <taxon>Bacteria</taxon>
        <taxon>Bacillati</taxon>
        <taxon>Bacillota</taxon>
        <taxon>Bacilli</taxon>
        <taxon>Lactobacillales</taxon>
        <taxon>Aerococcaceae</taxon>
        <taxon>Aerococcus</taxon>
    </lineage>
</organism>
<dbReference type="InterPro" id="IPR052537">
    <property type="entry name" value="Extradiol_RC_dioxygenase"/>
</dbReference>
<dbReference type="InterPro" id="IPR029068">
    <property type="entry name" value="Glyas_Bleomycin-R_OHBP_Dase"/>
</dbReference>